<sequence>MRAPLPILTLMLFACDAGPSLPAGKAGNGDDGHVACLIDGQSEWTRDCRYDQDGAILTLRHADGGFRRFRIVGDGRGLEPADGAEGAIIRIVDDGMIEVAVGPDRYRLPATMGQRR</sequence>
<dbReference type="Proteomes" id="UP000552757">
    <property type="component" value="Unassembled WGS sequence"/>
</dbReference>
<evidence type="ECO:0000313" key="2">
    <source>
        <dbReference type="Proteomes" id="UP000552757"/>
    </source>
</evidence>
<organism evidence="1 2">
    <name type="scientific">Sphingobium fontiphilum</name>
    <dbReference type="NCBI Taxonomy" id="944425"/>
    <lineage>
        <taxon>Bacteria</taxon>
        <taxon>Pseudomonadati</taxon>
        <taxon>Pseudomonadota</taxon>
        <taxon>Alphaproteobacteria</taxon>
        <taxon>Sphingomonadales</taxon>
        <taxon>Sphingomonadaceae</taxon>
        <taxon>Sphingobium</taxon>
    </lineage>
</organism>
<dbReference type="PROSITE" id="PS51257">
    <property type="entry name" value="PROKAR_LIPOPROTEIN"/>
    <property type="match status" value="1"/>
</dbReference>
<dbReference type="EMBL" id="JACIEB010000001">
    <property type="protein sequence ID" value="MBB3980554.1"/>
    <property type="molecule type" value="Genomic_DNA"/>
</dbReference>
<gene>
    <name evidence="1" type="ORF">GGR44_000185</name>
</gene>
<dbReference type="RefSeq" id="WP_183953567.1">
    <property type="nucleotide sequence ID" value="NZ_JACIEB010000001.1"/>
</dbReference>
<proteinExistence type="predicted"/>
<dbReference type="AlphaFoldDB" id="A0A7W6GP18"/>
<name>A0A7W6GP18_9SPHN</name>
<evidence type="ECO:0008006" key="3">
    <source>
        <dbReference type="Google" id="ProtNLM"/>
    </source>
</evidence>
<accession>A0A7W6GP18</accession>
<reference evidence="1 2" key="1">
    <citation type="submission" date="2020-08" db="EMBL/GenBank/DDBJ databases">
        <title>Genomic Encyclopedia of Type Strains, Phase IV (KMG-IV): sequencing the most valuable type-strain genomes for metagenomic binning, comparative biology and taxonomic classification.</title>
        <authorList>
            <person name="Goeker M."/>
        </authorList>
    </citation>
    <scope>NUCLEOTIDE SEQUENCE [LARGE SCALE GENOMIC DNA]</scope>
    <source>
        <strain evidence="1 2">DSM 29348</strain>
    </source>
</reference>
<comment type="caution">
    <text evidence="1">The sequence shown here is derived from an EMBL/GenBank/DDBJ whole genome shotgun (WGS) entry which is preliminary data.</text>
</comment>
<protein>
    <recommendedName>
        <fullName evidence="3">Lipoprotein</fullName>
    </recommendedName>
</protein>
<evidence type="ECO:0000313" key="1">
    <source>
        <dbReference type="EMBL" id="MBB3980554.1"/>
    </source>
</evidence>
<keyword evidence="2" id="KW-1185">Reference proteome</keyword>